<dbReference type="InterPro" id="IPR053716">
    <property type="entry name" value="Flag_assembly_chemotaxis_eff"/>
</dbReference>
<dbReference type="OrthoDB" id="5471173at2"/>
<dbReference type="STRING" id="526222.Desal_0244"/>
<dbReference type="EMBL" id="CP001649">
    <property type="protein sequence ID" value="ACS78311.1"/>
    <property type="molecule type" value="Genomic_DNA"/>
</dbReference>
<proteinExistence type="inferred from homology"/>
<keyword evidence="10" id="KW-1006">Bacterial flagellum protein export</keyword>
<evidence type="ECO:0000256" key="9">
    <source>
        <dbReference type="ARBA" id="ARBA00023136"/>
    </source>
</evidence>
<evidence type="ECO:0000256" key="8">
    <source>
        <dbReference type="ARBA" id="ARBA00022927"/>
    </source>
</evidence>
<evidence type="ECO:0000256" key="3">
    <source>
        <dbReference type="ARBA" id="ARBA00020392"/>
    </source>
</evidence>
<feature type="coiled-coil region" evidence="11">
    <location>
        <begin position="78"/>
        <end position="129"/>
    </location>
</feature>
<dbReference type="GO" id="GO:0005886">
    <property type="term" value="C:plasma membrane"/>
    <property type="evidence" value="ECO:0007669"/>
    <property type="project" value="UniProtKB-SubCell"/>
</dbReference>
<sequence>MPKPFAFKLEKVLEFREQAEEQARLALAEALRLHQEQKKKLWAVEEKIVAHQKKKYDSLSANDMWLWQQYDSALKEDLHAAQLRLKQLALNLQKCRAEAVKKSKDRKLLEKLKENQAKKYHEEESLKEQKEFDEMATIRFKPENF</sequence>
<dbReference type="GO" id="GO:0006935">
    <property type="term" value="P:chemotaxis"/>
    <property type="evidence" value="ECO:0007669"/>
    <property type="project" value="UniProtKB-KW"/>
</dbReference>
<evidence type="ECO:0000256" key="11">
    <source>
        <dbReference type="SAM" id="Coils"/>
    </source>
</evidence>
<evidence type="ECO:0000256" key="2">
    <source>
        <dbReference type="ARBA" id="ARBA00010004"/>
    </source>
</evidence>
<keyword evidence="11" id="KW-0175">Coiled coil</keyword>
<evidence type="ECO:0000256" key="10">
    <source>
        <dbReference type="ARBA" id="ARBA00023225"/>
    </source>
</evidence>
<dbReference type="GO" id="GO:0044781">
    <property type="term" value="P:bacterial-type flagellum organization"/>
    <property type="evidence" value="ECO:0007669"/>
    <property type="project" value="UniProtKB-KW"/>
</dbReference>
<accession>C6BW67</accession>
<dbReference type="GO" id="GO:0009288">
    <property type="term" value="C:bacterial-type flagellum"/>
    <property type="evidence" value="ECO:0007669"/>
    <property type="project" value="InterPro"/>
</dbReference>
<evidence type="ECO:0000313" key="13">
    <source>
        <dbReference type="Proteomes" id="UP000002601"/>
    </source>
</evidence>
<keyword evidence="8" id="KW-0653">Protein transport</keyword>
<dbReference type="Gene3D" id="1.10.287.1700">
    <property type="match status" value="1"/>
</dbReference>
<evidence type="ECO:0000256" key="6">
    <source>
        <dbReference type="ARBA" id="ARBA00022500"/>
    </source>
</evidence>
<dbReference type="AlphaFoldDB" id="C6BW67"/>
<dbReference type="Proteomes" id="UP000002601">
    <property type="component" value="Chromosome"/>
</dbReference>
<dbReference type="HOGENOM" id="CLU_139638_3_0_7"/>
<keyword evidence="12" id="KW-0282">Flagellum</keyword>
<keyword evidence="6" id="KW-0145">Chemotaxis</keyword>
<gene>
    <name evidence="12" type="ordered locus">Desal_0244</name>
</gene>
<dbReference type="NCBIfam" id="TIGR02473">
    <property type="entry name" value="flagell_FliJ"/>
    <property type="match status" value="1"/>
</dbReference>
<reference evidence="12 13" key="1">
    <citation type="submission" date="2009-06" db="EMBL/GenBank/DDBJ databases">
        <title>Complete sequence of Desulfovibrio salexigens DSM 2638.</title>
        <authorList>
            <consortium name="US DOE Joint Genome Institute"/>
            <person name="Lucas S."/>
            <person name="Copeland A."/>
            <person name="Lapidus A."/>
            <person name="Glavina del Rio T."/>
            <person name="Tice H."/>
            <person name="Bruce D."/>
            <person name="Goodwin L."/>
            <person name="Pitluck S."/>
            <person name="Munk A.C."/>
            <person name="Brettin T."/>
            <person name="Detter J.C."/>
            <person name="Han C."/>
            <person name="Tapia R."/>
            <person name="Larimer F."/>
            <person name="Land M."/>
            <person name="Hauser L."/>
            <person name="Kyrpides N."/>
            <person name="Anderson I."/>
            <person name="Wall J.D."/>
            <person name="Arkin A.P."/>
            <person name="Dehal P."/>
            <person name="Chivian D."/>
            <person name="Giles B."/>
            <person name="Hazen T.C."/>
        </authorList>
    </citation>
    <scope>NUCLEOTIDE SEQUENCE [LARGE SCALE GENOMIC DNA]</scope>
    <source>
        <strain evidence="13">ATCC 14822 / DSM 2638 / NCIMB 8403 / VKM B-1763</strain>
    </source>
</reference>
<evidence type="ECO:0000313" key="12">
    <source>
        <dbReference type="EMBL" id="ACS78311.1"/>
    </source>
</evidence>
<evidence type="ECO:0000256" key="7">
    <source>
        <dbReference type="ARBA" id="ARBA00022795"/>
    </source>
</evidence>
<dbReference type="GO" id="GO:0015031">
    <property type="term" value="P:protein transport"/>
    <property type="evidence" value="ECO:0007669"/>
    <property type="project" value="UniProtKB-KW"/>
</dbReference>
<evidence type="ECO:0000256" key="4">
    <source>
        <dbReference type="ARBA" id="ARBA00022448"/>
    </source>
</evidence>
<evidence type="ECO:0000256" key="5">
    <source>
        <dbReference type="ARBA" id="ARBA00022475"/>
    </source>
</evidence>
<keyword evidence="4" id="KW-0813">Transport</keyword>
<keyword evidence="12" id="KW-0969">Cilium</keyword>
<keyword evidence="12" id="KW-0966">Cell projection</keyword>
<dbReference type="RefSeq" id="WP_012765837.1">
    <property type="nucleotide sequence ID" value="NC_012881.1"/>
</dbReference>
<dbReference type="KEGG" id="dsa:Desal_0244"/>
<dbReference type="GO" id="GO:0071973">
    <property type="term" value="P:bacterial-type flagellum-dependent cell motility"/>
    <property type="evidence" value="ECO:0007669"/>
    <property type="project" value="InterPro"/>
</dbReference>
<protein>
    <recommendedName>
        <fullName evidence="3">Flagellar FliJ protein</fullName>
    </recommendedName>
</protein>
<keyword evidence="5" id="KW-1003">Cell membrane</keyword>
<dbReference type="Pfam" id="PF02050">
    <property type="entry name" value="FliJ"/>
    <property type="match status" value="1"/>
</dbReference>
<evidence type="ECO:0000256" key="1">
    <source>
        <dbReference type="ARBA" id="ARBA00004413"/>
    </source>
</evidence>
<comment type="subcellular location">
    <subcellularLocation>
        <location evidence="1">Cell membrane</location>
        <topology evidence="1">Peripheral membrane protein</topology>
        <orientation evidence="1">Cytoplasmic side</orientation>
    </subcellularLocation>
</comment>
<name>C6BW67_MARSD</name>
<keyword evidence="13" id="KW-1185">Reference proteome</keyword>
<dbReference type="eggNOG" id="COG2882">
    <property type="taxonomic scope" value="Bacteria"/>
</dbReference>
<keyword evidence="7" id="KW-1005">Bacterial flagellum biogenesis</keyword>
<keyword evidence="9" id="KW-0472">Membrane</keyword>
<organism evidence="12 13">
    <name type="scientific">Maridesulfovibrio salexigens (strain ATCC 14822 / DSM 2638 / NCIMB 8403 / VKM B-1763)</name>
    <name type="common">Desulfovibrio salexigens</name>
    <dbReference type="NCBI Taxonomy" id="526222"/>
    <lineage>
        <taxon>Bacteria</taxon>
        <taxon>Pseudomonadati</taxon>
        <taxon>Thermodesulfobacteriota</taxon>
        <taxon>Desulfovibrionia</taxon>
        <taxon>Desulfovibrionales</taxon>
        <taxon>Desulfovibrionaceae</taxon>
        <taxon>Maridesulfovibrio</taxon>
    </lineage>
</organism>
<comment type="similarity">
    <text evidence="2">Belongs to the FliJ family.</text>
</comment>
<dbReference type="InterPro" id="IPR012823">
    <property type="entry name" value="Flagell_FliJ"/>
</dbReference>